<proteinExistence type="predicted"/>
<name>A0ABV6R925_9MICO</name>
<keyword evidence="2" id="KW-0238">DNA-binding</keyword>
<dbReference type="RefSeq" id="WP_376979089.1">
    <property type="nucleotide sequence ID" value="NZ_JBHLSV010000005.1"/>
</dbReference>
<dbReference type="Pfam" id="PF12802">
    <property type="entry name" value="MarR_2"/>
    <property type="match status" value="1"/>
</dbReference>
<accession>A0ABV6R925</accession>
<evidence type="ECO:0000313" key="5">
    <source>
        <dbReference type="EMBL" id="MFC0673485.1"/>
    </source>
</evidence>
<protein>
    <submittedName>
        <fullName evidence="5">MarR family winged helix-turn-helix transcriptional regulator</fullName>
    </submittedName>
</protein>
<dbReference type="Gene3D" id="1.10.10.10">
    <property type="entry name" value="Winged helix-like DNA-binding domain superfamily/Winged helix DNA-binding domain"/>
    <property type="match status" value="1"/>
</dbReference>
<dbReference type="Proteomes" id="UP001589793">
    <property type="component" value="Unassembled WGS sequence"/>
</dbReference>
<dbReference type="InterPro" id="IPR000835">
    <property type="entry name" value="HTH_MarR-typ"/>
</dbReference>
<keyword evidence="3" id="KW-0804">Transcription</keyword>
<keyword evidence="1" id="KW-0805">Transcription regulation</keyword>
<evidence type="ECO:0000259" key="4">
    <source>
        <dbReference type="PROSITE" id="PS50995"/>
    </source>
</evidence>
<evidence type="ECO:0000256" key="3">
    <source>
        <dbReference type="ARBA" id="ARBA00023163"/>
    </source>
</evidence>
<evidence type="ECO:0000313" key="6">
    <source>
        <dbReference type="Proteomes" id="UP001589793"/>
    </source>
</evidence>
<keyword evidence="6" id="KW-1185">Reference proteome</keyword>
<reference evidence="5 6" key="1">
    <citation type="submission" date="2024-09" db="EMBL/GenBank/DDBJ databases">
        <authorList>
            <person name="Sun Q."/>
            <person name="Mori K."/>
        </authorList>
    </citation>
    <scope>NUCLEOTIDE SEQUENCE [LARGE SCALE GENOMIC DNA]</scope>
    <source>
        <strain evidence="5 6">CICC 10874</strain>
    </source>
</reference>
<dbReference type="InterPro" id="IPR052067">
    <property type="entry name" value="Metal_resp_HTH_trans_reg"/>
</dbReference>
<dbReference type="InterPro" id="IPR036390">
    <property type="entry name" value="WH_DNA-bd_sf"/>
</dbReference>
<evidence type="ECO:0000256" key="2">
    <source>
        <dbReference type="ARBA" id="ARBA00023125"/>
    </source>
</evidence>
<dbReference type="InterPro" id="IPR036388">
    <property type="entry name" value="WH-like_DNA-bd_sf"/>
</dbReference>
<dbReference type="SUPFAM" id="SSF46785">
    <property type="entry name" value="Winged helix' DNA-binding domain"/>
    <property type="match status" value="1"/>
</dbReference>
<evidence type="ECO:0000256" key="1">
    <source>
        <dbReference type="ARBA" id="ARBA00023015"/>
    </source>
</evidence>
<gene>
    <name evidence="5" type="ORF">ACFFF6_05900</name>
</gene>
<feature type="domain" description="HTH marR-type" evidence="4">
    <location>
        <begin position="8"/>
        <end position="160"/>
    </location>
</feature>
<organism evidence="5 6">
    <name type="scientific">Brachybacterium hainanense</name>
    <dbReference type="NCBI Taxonomy" id="1541174"/>
    <lineage>
        <taxon>Bacteria</taxon>
        <taxon>Bacillati</taxon>
        <taxon>Actinomycetota</taxon>
        <taxon>Actinomycetes</taxon>
        <taxon>Micrococcales</taxon>
        <taxon>Dermabacteraceae</taxon>
        <taxon>Brachybacterium</taxon>
    </lineage>
</organism>
<dbReference type="PANTHER" id="PTHR35790">
    <property type="entry name" value="HTH-TYPE TRANSCRIPTIONAL REGULATOR PCHR"/>
    <property type="match status" value="1"/>
</dbReference>
<dbReference type="SMART" id="SM00347">
    <property type="entry name" value="HTH_MARR"/>
    <property type="match status" value="1"/>
</dbReference>
<dbReference type="PROSITE" id="PS50995">
    <property type="entry name" value="HTH_MARR_2"/>
    <property type="match status" value="1"/>
</dbReference>
<sequence length="180" mass="19852">METRSGRIAAVIELLGRTAAHLAAHDDQEQAHLRDACSVPAQEALASMSVEMLHLLEAIAVAAEGGSAPNVVRLAEATGMPKGTVSKRLQRMVAAGVVARGMRPGSRKEVRLYLTEVGEEIRAAHRSLHEEMGHVLEEFLARYAEEEIEVLRRMLEDLLRMPRHGLRFRPDLLDPPSAPR</sequence>
<dbReference type="PANTHER" id="PTHR35790:SF4">
    <property type="entry name" value="HTH-TYPE TRANSCRIPTIONAL REGULATOR PCHR"/>
    <property type="match status" value="1"/>
</dbReference>
<dbReference type="EMBL" id="JBHLSV010000005">
    <property type="protein sequence ID" value="MFC0673485.1"/>
    <property type="molecule type" value="Genomic_DNA"/>
</dbReference>
<comment type="caution">
    <text evidence="5">The sequence shown here is derived from an EMBL/GenBank/DDBJ whole genome shotgun (WGS) entry which is preliminary data.</text>
</comment>